<evidence type="ECO:0000313" key="3">
    <source>
        <dbReference type="Proteomes" id="UP000008467"/>
    </source>
</evidence>
<organism evidence="2 3">
    <name type="scientific">Cellulosilyticum lentocellum (strain ATCC 49066 / DSM 5427 / NCIMB 11756 / RHM5)</name>
    <name type="common">Clostridium lentocellum</name>
    <dbReference type="NCBI Taxonomy" id="642492"/>
    <lineage>
        <taxon>Bacteria</taxon>
        <taxon>Bacillati</taxon>
        <taxon>Bacillota</taxon>
        <taxon>Clostridia</taxon>
        <taxon>Lachnospirales</taxon>
        <taxon>Cellulosilyticaceae</taxon>
        <taxon>Cellulosilyticum</taxon>
    </lineage>
</organism>
<protein>
    <submittedName>
        <fullName evidence="2">Uncharacterized protein</fullName>
    </submittedName>
</protein>
<keyword evidence="1" id="KW-1133">Transmembrane helix</keyword>
<sequence>MKRPTKSNVIDYIHIYNVLTLAITFFLLYIGINFFLPFANFLSFLGLALGSFYIIVYFFSKKRVHLMIALISTIVSIALSLAFIYI</sequence>
<keyword evidence="1" id="KW-0472">Membrane</keyword>
<dbReference type="EMBL" id="CP002582">
    <property type="protein sequence ID" value="ADZ84639.1"/>
    <property type="molecule type" value="Genomic_DNA"/>
</dbReference>
<feature type="transmembrane region" description="Helical" evidence="1">
    <location>
        <begin position="12"/>
        <end position="32"/>
    </location>
</feature>
<dbReference type="AlphaFoldDB" id="F2JLW3"/>
<evidence type="ECO:0000313" key="2">
    <source>
        <dbReference type="EMBL" id="ADZ84639.1"/>
    </source>
</evidence>
<feature type="transmembrane region" description="Helical" evidence="1">
    <location>
        <begin position="38"/>
        <end position="59"/>
    </location>
</feature>
<accession>F2JLW3</accession>
<proteinExistence type="predicted"/>
<name>F2JLW3_CELLD</name>
<evidence type="ECO:0000256" key="1">
    <source>
        <dbReference type="SAM" id="Phobius"/>
    </source>
</evidence>
<dbReference type="RefSeq" id="WP_013657919.1">
    <property type="nucleotide sequence ID" value="NC_015275.1"/>
</dbReference>
<keyword evidence="3" id="KW-1185">Reference proteome</keyword>
<gene>
    <name evidence="2" type="ordered locus">Clole_2942</name>
</gene>
<feature type="transmembrane region" description="Helical" evidence="1">
    <location>
        <begin position="66"/>
        <end position="85"/>
    </location>
</feature>
<dbReference type="KEGG" id="cle:Clole_2942"/>
<dbReference type="Proteomes" id="UP000008467">
    <property type="component" value="Chromosome"/>
</dbReference>
<keyword evidence="1" id="KW-0812">Transmembrane</keyword>
<dbReference type="HOGENOM" id="CLU_2492183_0_0_9"/>
<reference evidence="2 3" key="1">
    <citation type="journal article" date="2011" name="J. Bacteriol.">
        <title>Complete genome sequence of the cellulose-degrading bacterium Cellulosilyticum lentocellum.</title>
        <authorList>
            <consortium name="US DOE Joint Genome Institute"/>
            <person name="Miller D.A."/>
            <person name="Suen G."/>
            <person name="Bruce D."/>
            <person name="Copeland A."/>
            <person name="Cheng J.F."/>
            <person name="Detter C."/>
            <person name="Goodwin L.A."/>
            <person name="Han C.S."/>
            <person name="Hauser L.J."/>
            <person name="Land M.L."/>
            <person name="Lapidus A."/>
            <person name="Lucas S."/>
            <person name="Meincke L."/>
            <person name="Pitluck S."/>
            <person name="Tapia R."/>
            <person name="Teshima H."/>
            <person name="Woyke T."/>
            <person name="Fox B.G."/>
            <person name="Angert E.R."/>
            <person name="Currie C.R."/>
        </authorList>
    </citation>
    <scope>NUCLEOTIDE SEQUENCE [LARGE SCALE GENOMIC DNA]</scope>
    <source>
        <strain evidence="3">ATCC 49066 / DSM 5427 / NCIMB 11756 / RHM5</strain>
    </source>
</reference>